<keyword evidence="2" id="KW-1185">Reference proteome</keyword>
<dbReference type="Pfam" id="PF14388">
    <property type="entry name" value="DUF4419"/>
    <property type="match status" value="1"/>
</dbReference>
<dbReference type="InterPro" id="IPR025533">
    <property type="entry name" value="DUF4419"/>
</dbReference>
<gene>
    <name evidence="1" type="ORF">QQX98_001446</name>
</gene>
<dbReference type="EMBL" id="JAZAVJ010000014">
    <property type="protein sequence ID" value="KAK7422658.1"/>
    <property type="molecule type" value="Genomic_DNA"/>
</dbReference>
<evidence type="ECO:0000313" key="2">
    <source>
        <dbReference type="Proteomes" id="UP001498476"/>
    </source>
</evidence>
<dbReference type="PANTHER" id="PTHR31252:SF11">
    <property type="entry name" value="DUF4419 DOMAIN-CONTAINING PROTEIN"/>
    <property type="match status" value="1"/>
</dbReference>
<reference evidence="1 2" key="1">
    <citation type="journal article" date="2025" name="Microbiol. Resour. Announc.">
        <title>Draft genome sequences for Neonectria magnoliae and Neonectria punicea, canker pathogens of Liriodendron tulipifera and Acer saccharum in West Virginia.</title>
        <authorList>
            <person name="Petronek H.M."/>
            <person name="Kasson M.T."/>
            <person name="Metheny A.M."/>
            <person name="Stauder C.M."/>
            <person name="Lovett B."/>
            <person name="Lynch S.C."/>
            <person name="Garnas J.R."/>
            <person name="Kasson L.R."/>
            <person name="Stajich J.E."/>
        </authorList>
    </citation>
    <scope>NUCLEOTIDE SEQUENCE [LARGE SCALE GENOMIC DNA]</scope>
    <source>
        <strain evidence="1 2">NRRL 64653</strain>
    </source>
</reference>
<sequence length="410" mass="46115">MPITLTIVDHPAQPWKSPRVTTPEALLEQASPKDFKNCERIFQSSFPGSALAENYTSPSKNGFVWAAYHAYSDHHHLTIRPEDIWFAIVTQLSFHINANAEKLRSFFVEHEGQKKLEVIVEGNRHTVDFGALAECMTHLISENVKDAELRSWVMPAFSTTTDTDRVVASVLFMGAMQKYFSYQMTMTCGIPSVTLLGEVADYENILARLDKLEQLGDEPTRFAQMLRPILRYMIFSFKEPTSPEVISFWNRIASRDDKLSGYDFLCGWIIAFCYWDAEGKPKFLRDSEIPRFVQGCVLDGVIYPKVDTGDIPSGFTTVPVTVDDNGEIFECTMLAGFLGIQSLPENPSEKASGKRSAKDDQPALTRVRPLSGWVMYENESVSSKLLSKSKGGFLDSILAFWRPKTAESAI</sequence>
<proteinExistence type="predicted"/>
<organism evidence="1 2">
    <name type="scientific">Neonectria punicea</name>
    <dbReference type="NCBI Taxonomy" id="979145"/>
    <lineage>
        <taxon>Eukaryota</taxon>
        <taxon>Fungi</taxon>
        <taxon>Dikarya</taxon>
        <taxon>Ascomycota</taxon>
        <taxon>Pezizomycotina</taxon>
        <taxon>Sordariomycetes</taxon>
        <taxon>Hypocreomycetidae</taxon>
        <taxon>Hypocreales</taxon>
        <taxon>Nectriaceae</taxon>
        <taxon>Neonectria</taxon>
    </lineage>
</organism>
<accession>A0ABR1HPJ8</accession>
<dbReference type="PANTHER" id="PTHR31252">
    <property type="entry name" value="DUF4419 DOMAIN-CONTAINING PROTEIN"/>
    <property type="match status" value="1"/>
</dbReference>
<evidence type="ECO:0000313" key="1">
    <source>
        <dbReference type="EMBL" id="KAK7422658.1"/>
    </source>
</evidence>
<protein>
    <submittedName>
        <fullName evidence="1">Uncharacterized protein</fullName>
    </submittedName>
</protein>
<comment type="caution">
    <text evidence="1">The sequence shown here is derived from an EMBL/GenBank/DDBJ whole genome shotgun (WGS) entry which is preliminary data.</text>
</comment>
<name>A0ABR1HPJ8_9HYPO</name>
<dbReference type="Proteomes" id="UP001498476">
    <property type="component" value="Unassembled WGS sequence"/>
</dbReference>